<feature type="compositionally biased region" description="Low complexity" evidence="8">
    <location>
        <begin position="323"/>
        <end position="342"/>
    </location>
</feature>
<evidence type="ECO:0000256" key="4">
    <source>
        <dbReference type="ARBA" id="ARBA00022806"/>
    </source>
</evidence>
<dbReference type="PANTHER" id="PTHR13710">
    <property type="entry name" value="DNA HELICASE RECQ FAMILY MEMBER"/>
    <property type="match status" value="1"/>
</dbReference>
<evidence type="ECO:0000256" key="5">
    <source>
        <dbReference type="ARBA" id="ARBA00022840"/>
    </source>
</evidence>
<proteinExistence type="inferred from homology"/>
<dbReference type="GO" id="GO:0005634">
    <property type="term" value="C:nucleus"/>
    <property type="evidence" value="ECO:0007669"/>
    <property type="project" value="TreeGrafter"/>
</dbReference>
<dbReference type="Proteomes" id="UP000234585">
    <property type="component" value="Unassembled WGS sequence"/>
</dbReference>
<dbReference type="GO" id="GO:0000724">
    <property type="term" value="P:double-strand break repair via homologous recombination"/>
    <property type="evidence" value="ECO:0007669"/>
    <property type="project" value="TreeGrafter"/>
</dbReference>
<comment type="similarity">
    <text evidence="1 7">Belongs to the helicase family. RecQ subfamily.</text>
</comment>
<evidence type="ECO:0000256" key="7">
    <source>
        <dbReference type="RuleBase" id="RU364117"/>
    </source>
</evidence>
<comment type="subcellular location">
    <subcellularLocation>
        <location evidence="7">Nucleus</location>
    </subcellularLocation>
</comment>
<evidence type="ECO:0000256" key="3">
    <source>
        <dbReference type="ARBA" id="ARBA00022801"/>
    </source>
</evidence>
<dbReference type="RefSeq" id="XP_024672931.1">
    <property type="nucleotide sequence ID" value="XM_024817236.1"/>
</dbReference>
<dbReference type="SMART" id="SM00487">
    <property type="entry name" value="DEXDc"/>
    <property type="match status" value="1"/>
</dbReference>
<feature type="domain" description="Helicase C-terminal" evidence="10">
    <location>
        <begin position="245"/>
        <end position="440"/>
    </location>
</feature>
<keyword evidence="12" id="KW-1185">Reference proteome</keyword>
<dbReference type="EC" id="5.6.2.4" evidence="7"/>
<feature type="domain" description="Helicase ATP-binding" evidence="9">
    <location>
        <begin position="35"/>
        <end position="211"/>
    </location>
</feature>
<keyword evidence="2 7" id="KW-0547">Nucleotide-binding</keyword>
<dbReference type="GO" id="GO:0009378">
    <property type="term" value="F:four-way junction helicase activity"/>
    <property type="evidence" value="ECO:0007669"/>
    <property type="project" value="TreeGrafter"/>
</dbReference>
<dbReference type="GeneID" id="36524396"/>
<name>A0A2I2FE84_ASPCN</name>
<dbReference type="EMBL" id="KZ559132">
    <property type="protein sequence ID" value="PLB38919.1"/>
    <property type="molecule type" value="Genomic_DNA"/>
</dbReference>
<dbReference type="Pfam" id="PF16124">
    <property type="entry name" value="RecQ_Zn_bind"/>
    <property type="match status" value="1"/>
</dbReference>
<dbReference type="NCBIfam" id="TIGR00614">
    <property type="entry name" value="recQ_fam"/>
    <property type="match status" value="1"/>
</dbReference>
<dbReference type="PANTHER" id="PTHR13710:SF152">
    <property type="entry name" value="ATP-DEPENDENT DNA HELICASE Q5"/>
    <property type="match status" value="1"/>
</dbReference>
<dbReference type="GO" id="GO:0043138">
    <property type="term" value="F:3'-5' DNA helicase activity"/>
    <property type="evidence" value="ECO:0007669"/>
    <property type="project" value="UniProtKB-EC"/>
</dbReference>
<keyword evidence="3 7" id="KW-0378">Hydrolase</keyword>
<dbReference type="GO" id="GO:0005694">
    <property type="term" value="C:chromosome"/>
    <property type="evidence" value="ECO:0007669"/>
    <property type="project" value="TreeGrafter"/>
</dbReference>
<dbReference type="InterPro" id="IPR014001">
    <property type="entry name" value="Helicase_ATP-bd"/>
</dbReference>
<dbReference type="Pfam" id="PF00270">
    <property type="entry name" value="DEAD"/>
    <property type="match status" value="1"/>
</dbReference>
<feature type="region of interest" description="Disordered" evidence="8">
    <location>
        <begin position="478"/>
        <end position="497"/>
    </location>
</feature>
<evidence type="ECO:0000256" key="6">
    <source>
        <dbReference type="ARBA" id="ARBA00034617"/>
    </source>
</evidence>
<comment type="catalytic activity">
    <reaction evidence="6 7">
        <text>Couples ATP hydrolysis with the unwinding of duplex DNA by translocating in the 3'-5' direction.</text>
        <dbReference type="EC" id="5.6.2.4"/>
    </reaction>
</comment>
<dbReference type="InterPro" id="IPR032284">
    <property type="entry name" value="RecQ_Zn-bd"/>
</dbReference>
<dbReference type="GO" id="GO:0016787">
    <property type="term" value="F:hydrolase activity"/>
    <property type="evidence" value="ECO:0007669"/>
    <property type="project" value="UniProtKB-KW"/>
</dbReference>
<dbReference type="InterPro" id="IPR027417">
    <property type="entry name" value="P-loop_NTPase"/>
</dbReference>
<dbReference type="CDD" id="cd17920">
    <property type="entry name" value="DEXHc_RecQ"/>
    <property type="match status" value="1"/>
</dbReference>
<sequence>MVVDSSIRRRKVDLDFHLHRVFRKKSFRPLQRDVITAAVEGHDVFLQASTSFGKSLCFQLPAVVNHGVTVVICPLLALMTDQVTALQSLGVEVATINSTTSLSERREILADLLSGHPHTRLLYVTPELCQTETFRRNLQTIHAQGELARIAIDEAHCISEWGHDFRPAYKELSWFKRTLQNPPVPISALTATATPRVRADIITLLGLDPAHLKIFNTPSARPNIHYEVRYLQHYADDPTDPQQSQVNDLVSWLKATHARRLARLRPSPSSSQTPLQPLSGIIYVPLRSIAETLATALRNAWDSNILAEAYHAGLTSQDRTRIQSSWTSPFPSSPSSPSKQPQHPAFTIIVATNAFGMGIDNPSVRFVIHWTPPRSIEGFVQESGRAGRDGRAAASIIYYSGAERDRVLERLRRDVENAYNRRNVGVRASAEVSDKRANLRNLFARLQSFQAVVRYCEGVRRCRHVVIRGVFGDGELEAMGSQVPPGSQMANTSDADGGGGGGSPCDYACDFCKEGREGVARRKASMASAGDMEGCVEEALEGTMQLMFSRIFPGGRLEGG</sequence>
<evidence type="ECO:0000259" key="9">
    <source>
        <dbReference type="PROSITE" id="PS51192"/>
    </source>
</evidence>
<dbReference type="SUPFAM" id="SSF52540">
    <property type="entry name" value="P-loop containing nucleoside triphosphate hydrolases"/>
    <property type="match status" value="1"/>
</dbReference>
<evidence type="ECO:0000259" key="10">
    <source>
        <dbReference type="PROSITE" id="PS51194"/>
    </source>
</evidence>
<evidence type="ECO:0000256" key="2">
    <source>
        <dbReference type="ARBA" id="ARBA00022741"/>
    </source>
</evidence>
<evidence type="ECO:0000256" key="1">
    <source>
        <dbReference type="ARBA" id="ARBA00005446"/>
    </source>
</evidence>
<dbReference type="STRING" id="41067.A0A2I2FE84"/>
<gene>
    <name evidence="11" type="ORF">BDW47DRAFT_131065</name>
</gene>
<dbReference type="GO" id="GO:0005524">
    <property type="term" value="F:ATP binding"/>
    <property type="evidence" value="ECO:0007669"/>
    <property type="project" value="UniProtKB-KW"/>
</dbReference>
<keyword evidence="7" id="KW-0539">Nucleus</keyword>
<dbReference type="GO" id="GO:0005737">
    <property type="term" value="C:cytoplasm"/>
    <property type="evidence" value="ECO:0007669"/>
    <property type="project" value="TreeGrafter"/>
</dbReference>
<organism evidence="11 12">
    <name type="scientific">Aspergillus candidus</name>
    <dbReference type="NCBI Taxonomy" id="41067"/>
    <lineage>
        <taxon>Eukaryota</taxon>
        <taxon>Fungi</taxon>
        <taxon>Dikarya</taxon>
        <taxon>Ascomycota</taxon>
        <taxon>Pezizomycotina</taxon>
        <taxon>Eurotiomycetes</taxon>
        <taxon>Eurotiomycetidae</taxon>
        <taxon>Eurotiales</taxon>
        <taxon>Aspergillaceae</taxon>
        <taxon>Aspergillus</taxon>
        <taxon>Aspergillus subgen. Circumdati</taxon>
    </lineage>
</organism>
<feature type="region of interest" description="Disordered" evidence="8">
    <location>
        <begin position="321"/>
        <end position="342"/>
    </location>
</feature>
<dbReference type="InterPro" id="IPR011545">
    <property type="entry name" value="DEAD/DEAH_box_helicase_dom"/>
</dbReference>
<dbReference type="GO" id="GO:0003676">
    <property type="term" value="F:nucleic acid binding"/>
    <property type="evidence" value="ECO:0007669"/>
    <property type="project" value="InterPro"/>
</dbReference>
<evidence type="ECO:0000256" key="8">
    <source>
        <dbReference type="SAM" id="MobiDB-lite"/>
    </source>
</evidence>
<dbReference type="OrthoDB" id="10261556at2759"/>
<dbReference type="Pfam" id="PF00271">
    <property type="entry name" value="Helicase_C"/>
    <property type="match status" value="1"/>
</dbReference>
<dbReference type="PROSITE" id="PS51194">
    <property type="entry name" value="HELICASE_CTER"/>
    <property type="match status" value="1"/>
</dbReference>
<dbReference type="SMART" id="SM00490">
    <property type="entry name" value="HELICc"/>
    <property type="match status" value="1"/>
</dbReference>
<reference evidence="11 12" key="1">
    <citation type="submission" date="2017-12" db="EMBL/GenBank/DDBJ databases">
        <authorList>
            <consortium name="DOE Joint Genome Institute"/>
            <person name="Haridas S."/>
            <person name="Kjaerbolling I."/>
            <person name="Vesth T.C."/>
            <person name="Frisvad J.C."/>
            <person name="Nybo J.L."/>
            <person name="Theobald S."/>
            <person name="Kuo A."/>
            <person name="Bowyer P."/>
            <person name="Matsuda Y."/>
            <person name="Mondo S."/>
            <person name="Lyhne E.K."/>
            <person name="Kogle M.E."/>
            <person name="Clum A."/>
            <person name="Lipzen A."/>
            <person name="Salamov A."/>
            <person name="Ngan C.Y."/>
            <person name="Daum C."/>
            <person name="Chiniquy J."/>
            <person name="Barry K."/>
            <person name="LaButti K."/>
            <person name="Simmons B.A."/>
            <person name="Magnuson J.K."/>
            <person name="Mortensen U.H."/>
            <person name="Larsen T.O."/>
            <person name="Grigoriev I.V."/>
            <person name="Baker S.E."/>
            <person name="Andersen M.R."/>
            <person name="Nordberg H.P."/>
            <person name="Cantor M.N."/>
            <person name="Hua S.X."/>
        </authorList>
    </citation>
    <scope>NUCLEOTIDE SEQUENCE [LARGE SCALE GENOMIC DNA]</scope>
    <source>
        <strain evidence="11 12">CBS 102.13</strain>
    </source>
</reference>
<dbReference type="Gene3D" id="3.40.50.300">
    <property type="entry name" value="P-loop containing nucleotide triphosphate hydrolases"/>
    <property type="match status" value="2"/>
</dbReference>
<dbReference type="FunFam" id="3.40.50.300:FF:001834">
    <property type="entry name" value="ATP-dependent DNA helicase"/>
    <property type="match status" value="1"/>
</dbReference>
<evidence type="ECO:0000313" key="12">
    <source>
        <dbReference type="Proteomes" id="UP000234585"/>
    </source>
</evidence>
<dbReference type="PROSITE" id="PS51192">
    <property type="entry name" value="HELICASE_ATP_BIND_1"/>
    <property type="match status" value="1"/>
</dbReference>
<keyword evidence="5 7" id="KW-0067">ATP-binding</keyword>
<comment type="catalytic activity">
    <reaction evidence="7">
        <text>ATP + H2O = ADP + phosphate + H(+)</text>
        <dbReference type="Rhea" id="RHEA:13065"/>
        <dbReference type="ChEBI" id="CHEBI:15377"/>
        <dbReference type="ChEBI" id="CHEBI:15378"/>
        <dbReference type="ChEBI" id="CHEBI:30616"/>
        <dbReference type="ChEBI" id="CHEBI:43474"/>
        <dbReference type="ChEBI" id="CHEBI:456216"/>
    </reaction>
</comment>
<dbReference type="InterPro" id="IPR004589">
    <property type="entry name" value="DNA_helicase_ATP-dep_RecQ"/>
</dbReference>
<protein>
    <recommendedName>
        <fullName evidence="7">ATP-dependent DNA helicase</fullName>
        <ecNumber evidence="7">5.6.2.4</ecNumber>
    </recommendedName>
</protein>
<dbReference type="AlphaFoldDB" id="A0A2I2FE84"/>
<evidence type="ECO:0000313" key="11">
    <source>
        <dbReference type="EMBL" id="PLB38919.1"/>
    </source>
</evidence>
<dbReference type="InterPro" id="IPR001650">
    <property type="entry name" value="Helicase_C-like"/>
</dbReference>
<accession>A0A2I2FE84</accession>
<keyword evidence="4 7" id="KW-0347">Helicase</keyword>
<feature type="compositionally biased region" description="Polar residues" evidence="8">
    <location>
        <begin position="484"/>
        <end position="494"/>
    </location>
</feature>